<dbReference type="SUPFAM" id="SSF52540">
    <property type="entry name" value="P-loop containing nucleoside triphosphate hydrolases"/>
    <property type="match status" value="1"/>
</dbReference>
<dbReference type="GO" id="GO:0005525">
    <property type="term" value="F:GTP binding"/>
    <property type="evidence" value="ECO:0007669"/>
    <property type="project" value="InterPro"/>
</dbReference>
<dbReference type="NCBIfam" id="TIGR00756">
    <property type="entry name" value="PPR"/>
    <property type="match status" value="1"/>
</dbReference>
<evidence type="ECO:0000313" key="6">
    <source>
        <dbReference type="Proteomes" id="UP001157006"/>
    </source>
</evidence>
<dbReference type="InterPro" id="IPR001401">
    <property type="entry name" value="Dynamin_GTPase"/>
</dbReference>
<dbReference type="GO" id="GO:0008017">
    <property type="term" value="F:microtubule binding"/>
    <property type="evidence" value="ECO:0007669"/>
    <property type="project" value="TreeGrafter"/>
</dbReference>
<dbReference type="PROSITE" id="PS51375">
    <property type="entry name" value="PPR"/>
    <property type="match status" value="1"/>
</dbReference>
<sequence>MHKNFIVEPIVILLHVENHVSPSNFLFAFLNCVVIIDCKSKKNSVENNHFYVHGNISSSLIHRVPSIKFYVLADPTSLLTYIRDHLELLNEFSSVPYPGQVALLRFPQVYDIRVVDILKNACLNFADDEHLLIILQEAYATNMQYLFYNLWYIEINIDLALHLLANCLYESYGCELLSKFEHQVTQDGWKSNNMNGHDARKTTNVGSWDTLIAAYLQNGQALEAFQLFLQMIRRNIREPERVLEYNGKNVSTDEANVSDVINTATEELAGTAKGVSNNPLALTVKKNSVPDLTMMDLMGITRVLVHGQLDNIYDKIKDIIMEYITPEESIMLNVLSDTIDFTICESIRMSQSVDKTGFENFGLGYICVRNRIGDESYEEARNEEHKLFESHSLLSKIDKSIVGFLVLAQKLVHVQAMIISKTLSEITKKINEKLNNNLKELENFPANLSSLTDAMSVFMRIVALSRDSLRNILLIGDF</sequence>
<dbReference type="GO" id="GO:0003924">
    <property type="term" value="F:GTPase activity"/>
    <property type="evidence" value="ECO:0007669"/>
    <property type="project" value="InterPro"/>
</dbReference>
<dbReference type="AlphaFoldDB" id="A0AAV0Z4J3"/>
<dbReference type="EMBL" id="OX451735">
    <property type="protein sequence ID" value="CAI8592687.1"/>
    <property type="molecule type" value="Genomic_DNA"/>
</dbReference>
<reference evidence="5 6" key="1">
    <citation type="submission" date="2023-01" db="EMBL/GenBank/DDBJ databases">
        <authorList>
            <person name="Kreplak J."/>
        </authorList>
    </citation>
    <scope>NUCLEOTIDE SEQUENCE [LARGE SCALE GENOMIC DNA]</scope>
</reference>
<proteinExistence type="predicted"/>
<dbReference type="Pfam" id="PF01535">
    <property type="entry name" value="PPR"/>
    <property type="match status" value="1"/>
</dbReference>
<evidence type="ECO:0000256" key="1">
    <source>
        <dbReference type="ARBA" id="ARBA00022741"/>
    </source>
</evidence>
<protein>
    <recommendedName>
        <fullName evidence="4">Dynamin GTPase domain-containing protein</fullName>
    </recommendedName>
</protein>
<dbReference type="SMART" id="SM00053">
    <property type="entry name" value="DYNc"/>
    <property type="match status" value="1"/>
</dbReference>
<keyword evidence="2" id="KW-0342">GTP-binding</keyword>
<dbReference type="Proteomes" id="UP001157006">
    <property type="component" value="Chromosome 1S"/>
</dbReference>
<accession>A0AAV0Z4J3</accession>
<dbReference type="InterPro" id="IPR022812">
    <property type="entry name" value="Dynamin"/>
</dbReference>
<dbReference type="GO" id="GO:0005737">
    <property type="term" value="C:cytoplasm"/>
    <property type="evidence" value="ECO:0007669"/>
    <property type="project" value="TreeGrafter"/>
</dbReference>
<dbReference type="InterPro" id="IPR027417">
    <property type="entry name" value="P-loop_NTPase"/>
</dbReference>
<evidence type="ECO:0000313" key="5">
    <source>
        <dbReference type="EMBL" id="CAI8592687.1"/>
    </source>
</evidence>
<dbReference type="PANTHER" id="PTHR11566:SF173">
    <property type="entry name" value="DYNAMIN-RELATED PROTEIN 4C"/>
    <property type="match status" value="1"/>
</dbReference>
<evidence type="ECO:0000256" key="3">
    <source>
        <dbReference type="PROSITE-ProRule" id="PRU00708"/>
    </source>
</evidence>
<organism evidence="5 6">
    <name type="scientific">Vicia faba</name>
    <name type="common">Broad bean</name>
    <name type="synonym">Faba vulgaris</name>
    <dbReference type="NCBI Taxonomy" id="3906"/>
    <lineage>
        <taxon>Eukaryota</taxon>
        <taxon>Viridiplantae</taxon>
        <taxon>Streptophyta</taxon>
        <taxon>Embryophyta</taxon>
        <taxon>Tracheophyta</taxon>
        <taxon>Spermatophyta</taxon>
        <taxon>Magnoliopsida</taxon>
        <taxon>eudicotyledons</taxon>
        <taxon>Gunneridae</taxon>
        <taxon>Pentapetalae</taxon>
        <taxon>rosids</taxon>
        <taxon>fabids</taxon>
        <taxon>Fabales</taxon>
        <taxon>Fabaceae</taxon>
        <taxon>Papilionoideae</taxon>
        <taxon>50 kb inversion clade</taxon>
        <taxon>NPAAA clade</taxon>
        <taxon>Hologalegina</taxon>
        <taxon>IRL clade</taxon>
        <taxon>Fabeae</taxon>
        <taxon>Vicia</taxon>
    </lineage>
</organism>
<evidence type="ECO:0000256" key="2">
    <source>
        <dbReference type="ARBA" id="ARBA00023134"/>
    </source>
</evidence>
<dbReference type="Pfam" id="PF01031">
    <property type="entry name" value="Dynamin_M"/>
    <property type="match status" value="1"/>
</dbReference>
<gene>
    <name evidence="5" type="ORF">VFH_I053600</name>
</gene>
<feature type="domain" description="Dynamin GTPase" evidence="4">
    <location>
        <begin position="186"/>
        <end position="375"/>
    </location>
</feature>
<dbReference type="PANTHER" id="PTHR11566">
    <property type="entry name" value="DYNAMIN"/>
    <property type="match status" value="1"/>
</dbReference>
<dbReference type="Pfam" id="PF00350">
    <property type="entry name" value="Dynamin_N"/>
    <property type="match status" value="1"/>
</dbReference>
<dbReference type="InterPro" id="IPR002885">
    <property type="entry name" value="PPR_rpt"/>
</dbReference>
<keyword evidence="1" id="KW-0547">Nucleotide-binding</keyword>
<name>A0AAV0Z4J3_VICFA</name>
<dbReference type="GO" id="GO:0016020">
    <property type="term" value="C:membrane"/>
    <property type="evidence" value="ECO:0007669"/>
    <property type="project" value="TreeGrafter"/>
</dbReference>
<feature type="repeat" description="PPR" evidence="3">
    <location>
        <begin position="204"/>
        <end position="238"/>
    </location>
</feature>
<dbReference type="Gene3D" id="3.40.50.300">
    <property type="entry name" value="P-loop containing nucleotide triphosphate hydrolases"/>
    <property type="match status" value="1"/>
</dbReference>
<keyword evidence="6" id="KW-1185">Reference proteome</keyword>
<dbReference type="GO" id="GO:0005874">
    <property type="term" value="C:microtubule"/>
    <property type="evidence" value="ECO:0007669"/>
    <property type="project" value="TreeGrafter"/>
</dbReference>
<dbReference type="InterPro" id="IPR045063">
    <property type="entry name" value="Dynamin_N"/>
</dbReference>
<evidence type="ECO:0000259" key="4">
    <source>
        <dbReference type="SMART" id="SM00053"/>
    </source>
</evidence>
<dbReference type="InterPro" id="IPR000375">
    <property type="entry name" value="Dynamin_stalk"/>
</dbReference>